<dbReference type="EMBL" id="CAJVPZ010041415">
    <property type="protein sequence ID" value="CAG8761620.1"/>
    <property type="molecule type" value="Genomic_DNA"/>
</dbReference>
<accession>A0A9N9NT60</accession>
<feature type="non-terminal residue" evidence="1">
    <location>
        <position position="67"/>
    </location>
</feature>
<organism evidence="1 2">
    <name type="scientific">Racocetra fulgida</name>
    <dbReference type="NCBI Taxonomy" id="60492"/>
    <lineage>
        <taxon>Eukaryota</taxon>
        <taxon>Fungi</taxon>
        <taxon>Fungi incertae sedis</taxon>
        <taxon>Mucoromycota</taxon>
        <taxon>Glomeromycotina</taxon>
        <taxon>Glomeromycetes</taxon>
        <taxon>Diversisporales</taxon>
        <taxon>Gigasporaceae</taxon>
        <taxon>Racocetra</taxon>
    </lineage>
</organism>
<proteinExistence type="predicted"/>
<comment type="caution">
    <text evidence="1">The sequence shown here is derived from an EMBL/GenBank/DDBJ whole genome shotgun (WGS) entry which is preliminary data.</text>
</comment>
<dbReference type="OrthoDB" id="10519104at2759"/>
<gene>
    <name evidence="1" type="ORF">RFULGI_LOCUS14353</name>
</gene>
<feature type="non-terminal residue" evidence="1">
    <location>
        <position position="1"/>
    </location>
</feature>
<evidence type="ECO:0000313" key="1">
    <source>
        <dbReference type="EMBL" id="CAG8761620.1"/>
    </source>
</evidence>
<sequence length="67" mass="7544">SFNENTETTSENEEYISDINDNSLQDFNSIPDVYRPLSKASGSTGNIWDHLSSIYGITKENSLKLKD</sequence>
<protein>
    <submittedName>
        <fullName evidence="1">2761_t:CDS:1</fullName>
    </submittedName>
</protein>
<dbReference type="AlphaFoldDB" id="A0A9N9NT60"/>
<reference evidence="1" key="1">
    <citation type="submission" date="2021-06" db="EMBL/GenBank/DDBJ databases">
        <authorList>
            <person name="Kallberg Y."/>
            <person name="Tangrot J."/>
            <person name="Rosling A."/>
        </authorList>
    </citation>
    <scope>NUCLEOTIDE SEQUENCE</scope>
    <source>
        <strain evidence="1">IN212</strain>
    </source>
</reference>
<dbReference type="Proteomes" id="UP000789396">
    <property type="component" value="Unassembled WGS sequence"/>
</dbReference>
<evidence type="ECO:0000313" key="2">
    <source>
        <dbReference type="Proteomes" id="UP000789396"/>
    </source>
</evidence>
<name>A0A9N9NT60_9GLOM</name>
<keyword evidence="2" id="KW-1185">Reference proteome</keyword>